<sequence>MTGWFAMKRGVTSHPLFKGHPERIAIWLWLIDNAAWKETRHDVNGKTITVGRGSVCVSQRRLAEDVGVGYQVVRSLLARLQCDGMVRVTPTHGRTLITLCNYEKYQRPTGSGNAAPNAGATQGQRTKGQGDKETSVSEETAKAKDPSRQAFDLGVALLAQSGIDAGRARGLVGKWRRDHGDAALIAALGRAEREGAVEPVAFIEGILRKSGRAHDCTHFGAFGNIPEVAP</sequence>
<feature type="compositionally biased region" description="Basic and acidic residues" evidence="1">
    <location>
        <begin position="128"/>
        <end position="145"/>
    </location>
</feature>
<proteinExistence type="predicted"/>
<feature type="compositionally biased region" description="Polar residues" evidence="1">
    <location>
        <begin position="108"/>
        <end position="127"/>
    </location>
</feature>
<accession>A0ABT2X4R7</accession>
<evidence type="ECO:0000313" key="3">
    <source>
        <dbReference type="Proteomes" id="UP001209535"/>
    </source>
</evidence>
<comment type="caution">
    <text evidence="2">The sequence shown here is derived from an EMBL/GenBank/DDBJ whole genome shotgun (WGS) entry which is preliminary data.</text>
</comment>
<protein>
    <submittedName>
        <fullName evidence="2">Uncharacterized protein</fullName>
    </submittedName>
</protein>
<keyword evidence="3" id="KW-1185">Reference proteome</keyword>
<evidence type="ECO:0000256" key="1">
    <source>
        <dbReference type="SAM" id="MobiDB-lite"/>
    </source>
</evidence>
<evidence type="ECO:0000313" key="2">
    <source>
        <dbReference type="EMBL" id="MCU9848940.1"/>
    </source>
</evidence>
<feature type="region of interest" description="Disordered" evidence="1">
    <location>
        <begin position="108"/>
        <end position="145"/>
    </location>
</feature>
<gene>
    <name evidence="2" type="ORF">OEZ60_13090</name>
</gene>
<organism evidence="2 3">
    <name type="scientific">Albidovulum salinarum</name>
    <dbReference type="NCBI Taxonomy" id="2984153"/>
    <lineage>
        <taxon>Bacteria</taxon>
        <taxon>Pseudomonadati</taxon>
        <taxon>Pseudomonadota</taxon>
        <taxon>Alphaproteobacteria</taxon>
        <taxon>Rhodobacterales</taxon>
        <taxon>Paracoccaceae</taxon>
        <taxon>Albidovulum</taxon>
    </lineage>
</organism>
<name>A0ABT2X4R7_9RHOB</name>
<dbReference type="EMBL" id="JAOVQO010000011">
    <property type="protein sequence ID" value="MCU9848940.1"/>
    <property type="molecule type" value="Genomic_DNA"/>
</dbReference>
<reference evidence="2 3" key="1">
    <citation type="submission" date="2022-10" db="EMBL/GenBank/DDBJ databases">
        <title>Defluviimonas sp. nov., isolated from ocean surface sediments.</title>
        <authorList>
            <person name="He W."/>
            <person name="Wang L."/>
            <person name="Zhang D.-F."/>
        </authorList>
    </citation>
    <scope>NUCLEOTIDE SEQUENCE [LARGE SCALE GENOMIC DNA]</scope>
    <source>
        <strain evidence="2 3">WL0024</strain>
    </source>
</reference>
<dbReference type="Proteomes" id="UP001209535">
    <property type="component" value="Unassembled WGS sequence"/>
</dbReference>